<accession>A0AAV1XCS0</accession>
<dbReference type="PANTHER" id="PTHR34660:SF7">
    <property type="entry name" value="DNA LIGASE-LIKE PROTEIN"/>
    <property type="match status" value="1"/>
</dbReference>
<proteinExistence type="predicted"/>
<protein>
    <submittedName>
        <fullName evidence="2">Uncharacterized protein</fullName>
    </submittedName>
</protein>
<dbReference type="EMBL" id="CAXHTB010000014">
    <property type="protein sequence ID" value="CAL0318977.1"/>
    <property type="molecule type" value="Genomic_DNA"/>
</dbReference>
<comment type="caution">
    <text evidence="2">The sequence shown here is derived from an EMBL/GenBank/DDBJ whole genome shotgun (WGS) entry which is preliminary data.</text>
</comment>
<sequence length="309" mass="34536">MSRCFPFPPPGYTRNSDALIESIKLQSEIKKSKKDKKKERRREKKGKESKKEKRKDRKVEEGTSLHANNVDKKIKLDELEKQSGCVPGRVYNESERVERSDITEEHSRAVTTADPCCSDSTLSSNKRKRSISPCRHDHGDGTKKKIRFSLTKHTAPEESKLGPAVCASRIVGTSDSLAHDAFGGSLTLPCDTNTKRDHCPRDSRHSVALQSLQNGAVHNTNVFVDDEGLRMVSMYNSLFQNWVPPPAACNGFDSEGQDWLFSSEHKEGHVSKTVKAVTGTLSCSSASLWPRAQYLPEVELYALPYTVPF</sequence>
<feature type="region of interest" description="Disordered" evidence="1">
    <location>
        <begin position="113"/>
        <end position="139"/>
    </location>
</feature>
<keyword evidence="3" id="KW-1185">Reference proteome</keyword>
<dbReference type="Proteomes" id="UP001497480">
    <property type="component" value="Unassembled WGS sequence"/>
</dbReference>
<dbReference type="AlphaFoldDB" id="A0AAV1XCS0"/>
<feature type="region of interest" description="Disordered" evidence="1">
    <location>
        <begin position="23"/>
        <end position="68"/>
    </location>
</feature>
<evidence type="ECO:0000313" key="2">
    <source>
        <dbReference type="EMBL" id="CAL0318977.1"/>
    </source>
</evidence>
<organism evidence="2 3">
    <name type="scientific">Lupinus luteus</name>
    <name type="common">European yellow lupine</name>
    <dbReference type="NCBI Taxonomy" id="3873"/>
    <lineage>
        <taxon>Eukaryota</taxon>
        <taxon>Viridiplantae</taxon>
        <taxon>Streptophyta</taxon>
        <taxon>Embryophyta</taxon>
        <taxon>Tracheophyta</taxon>
        <taxon>Spermatophyta</taxon>
        <taxon>Magnoliopsida</taxon>
        <taxon>eudicotyledons</taxon>
        <taxon>Gunneridae</taxon>
        <taxon>Pentapetalae</taxon>
        <taxon>rosids</taxon>
        <taxon>fabids</taxon>
        <taxon>Fabales</taxon>
        <taxon>Fabaceae</taxon>
        <taxon>Papilionoideae</taxon>
        <taxon>50 kb inversion clade</taxon>
        <taxon>genistoids sensu lato</taxon>
        <taxon>core genistoids</taxon>
        <taxon>Genisteae</taxon>
        <taxon>Lupinus</taxon>
    </lineage>
</organism>
<name>A0AAV1XCS0_LUPLU</name>
<feature type="compositionally biased region" description="Basic residues" evidence="1">
    <location>
        <begin position="31"/>
        <end position="44"/>
    </location>
</feature>
<feature type="compositionally biased region" description="Basic and acidic residues" evidence="1">
    <location>
        <begin position="45"/>
        <end position="68"/>
    </location>
</feature>
<gene>
    <name evidence="2" type="ORF">LLUT_LOCUS20037</name>
</gene>
<reference evidence="2 3" key="1">
    <citation type="submission" date="2024-03" db="EMBL/GenBank/DDBJ databases">
        <authorList>
            <person name="Martinez-Hernandez J."/>
        </authorList>
    </citation>
    <scope>NUCLEOTIDE SEQUENCE [LARGE SCALE GENOMIC DNA]</scope>
</reference>
<evidence type="ECO:0000313" key="3">
    <source>
        <dbReference type="Proteomes" id="UP001497480"/>
    </source>
</evidence>
<evidence type="ECO:0000256" key="1">
    <source>
        <dbReference type="SAM" id="MobiDB-lite"/>
    </source>
</evidence>
<dbReference type="PANTHER" id="PTHR34660">
    <property type="entry name" value="MYB-LIKE PROTEIN X"/>
    <property type="match status" value="1"/>
</dbReference>